<dbReference type="SUPFAM" id="SSF50965">
    <property type="entry name" value="Galactose oxidase, central domain"/>
    <property type="match status" value="1"/>
</dbReference>
<sequence length="461" mass="49038">MRLRLHVAVVTTALALLAMTLPAAADHASREMTKNIHALGHSEHIASFFGVDTAVRQISSDIAFWGDIAFHGNYDGFRVVDISAPGNPKLIHHQRCNGDQGDVFVWENILVRSWNSPAPAGRFCDGEPVPVGFEGLHIFDVSDLSDPDLIGSVTLDCGSHTTTGALDADNNRLIVYSNVSSGCVKGGVALGNAIDVVGVPLDDPGSASVVNQVPIVGGSLGTNNGCHDAGLILGEVNLLACASGHAANVFSVGAPNGGTLEEPVFLYNVEEQDDLGNKVGIGGRWHSAAFTWDGEVLVLGWEPGGGAAPRCRAQDADIFKSMFFYDADTGAKLGQWVLPRPQSEAENCTIHNYNIVPLKDGRYVAVGGHYQAGTWVTDFTDPANAETVAFADPPPLPPVTTPGGMVVNELGGSWSSYWYNRVIYESEITKGLNLYRLSDSVTAHAVKLDHLNPQTQEFSLP</sequence>
<dbReference type="Pfam" id="PF08309">
    <property type="entry name" value="LVIVD"/>
    <property type="match status" value="2"/>
</dbReference>
<gene>
    <name evidence="2" type="ORF">E1262_17955</name>
</gene>
<dbReference type="InterPro" id="IPR011043">
    <property type="entry name" value="Gal_Oxase/kelch_b-propeller"/>
</dbReference>
<dbReference type="InterPro" id="IPR013211">
    <property type="entry name" value="LVIVD"/>
</dbReference>
<protein>
    <submittedName>
        <fullName evidence="2">Uncharacterized protein</fullName>
    </submittedName>
</protein>
<accession>A0A4R5A7C3</accession>
<reference evidence="2 3" key="1">
    <citation type="submission" date="2019-02" db="EMBL/GenBank/DDBJ databases">
        <title>Draft genome sequences of novel Actinobacteria.</title>
        <authorList>
            <person name="Sahin N."/>
            <person name="Ay H."/>
            <person name="Saygin H."/>
        </authorList>
    </citation>
    <scope>NUCLEOTIDE SEQUENCE [LARGE SCALE GENOMIC DNA]</scope>
    <source>
        <strain evidence="2 3">8K307</strain>
    </source>
</reference>
<evidence type="ECO:0000313" key="2">
    <source>
        <dbReference type="EMBL" id="TDD67891.1"/>
    </source>
</evidence>
<dbReference type="AlphaFoldDB" id="A0A4R5A7C3"/>
<dbReference type="Proteomes" id="UP000295217">
    <property type="component" value="Unassembled WGS sequence"/>
</dbReference>
<comment type="caution">
    <text evidence="2">The sequence shown here is derived from an EMBL/GenBank/DDBJ whole genome shotgun (WGS) entry which is preliminary data.</text>
</comment>
<evidence type="ECO:0000256" key="1">
    <source>
        <dbReference type="SAM" id="SignalP"/>
    </source>
</evidence>
<dbReference type="EMBL" id="SMLB01000025">
    <property type="protein sequence ID" value="TDD67891.1"/>
    <property type="molecule type" value="Genomic_DNA"/>
</dbReference>
<feature type="signal peptide" evidence="1">
    <location>
        <begin position="1"/>
        <end position="25"/>
    </location>
</feature>
<feature type="chain" id="PRO_5020914255" evidence="1">
    <location>
        <begin position="26"/>
        <end position="461"/>
    </location>
</feature>
<evidence type="ECO:0000313" key="3">
    <source>
        <dbReference type="Proteomes" id="UP000295217"/>
    </source>
</evidence>
<keyword evidence="3" id="KW-1185">Reference proteome</keyword>
<name>A0A4R5A7C3_9ACTN</name>
<keyword evidence="1" id="KW-0732">Signal</keyword>
<proteinExistence type="predicted"/>
<organism evidence="2 3">
    <name type="scientific">Jiangella aurantiaca</name>
    <dbReference type="NCBI Taxonomy" id="2530373"/>
    <lineage>
        <taxon>Bacteria</taxon>
        <taxon>Bacillati</taxon>
        <taxon>Actinomycetota</taxon>
        <taxon>Actinomycetes</taxon>
        <taxon>Jiangellales</taxon>
        <taxon>Jiangellaceae</taxon>
        <taxon>Jiangella</taxon>
    </lineage>
</organism>
<dbReference type="OrthoDB" id="5240345at2"/>